<protein>
    <submittedName>
        <fullName evidence="3">Oidioi.mRNA.OKI2018_I69.chr2.g5628.t1.cds</fullName>
    </submittedName>
</protein>
<sequence length="631" mass="69683">MVVSVAAPLIAPRRWLGKGIIDSNTVIDLTCPTSPNADIFYTTDGSKPTERVSRTINTRTYRYDGTGILLRQGKRAVKAIAVLSSGRSSNVITKEFVVQWAPSESDEEDNENNEMHEIIEASRESRLQTSRTMMDTTRTVGNDVLFRRVATGERLPTTNQAPGLTLANTRVMNETKMHASTGPIQANFNSSYGPSQYDLPPPPKLNGNLIRCSGCGRVNNPDSRYCDWCGALPGAQETWETVPFPIRPKPMQPTPRAVPTLVTRNGSTQTVGLFYPGGHRIQKESDEIFQKMERQTTALANSKAISAISPGNGKWNQQIDHINQHLKTYAQQNKAFREAISEPRLEKIIGAEIHDEEDVIQVRMTFPIARDAKGKYVPRKEVPKKVAFGSTTFEEPRKSQKTKKEEIPAEERILLNELKKKRCNLERVEECLAAGADPNIKDEHGTPALSIAVSNYHFEAAKQIIETKSFSITYRSTEDQNTFLHLAVMAGESPESIYLVDLLLQKGATERKNKAGELPSDIARKYRYTKFLELLEPELVSSKASKSASKAATPSTKSTPRGATSNSKSPTPNSRPPSSHSQTKPASEKSSTSSRSSVSEKSNKPKSARSGSVSSTRSRPMSNRSSVLDGF</sequence>
<dbReference type="InterPro" id="IPR052481">
    <property type="entry name" value="DZAN1"/>
</dbReference>
<dbReference type="Proteomes" id="UP001158576">
    <property type="component" value="Chromosome 2"/>
</dbReference>
<gene>
    <name evidence="3" type="ORF">OKIOD_LOCUS14393</name>
</gene>
<dbReference type="InterPro" id="IPR036770">
    <property type="entry name" value="Ankyrin_rpt-contain_sf"/>
</dbReference>
<dbReference type="Gene3D" id="1.25.40.20">
    <property type="entry name" value="Ankyrin repeat-containing domain"/>
    <property type="match status" value="1"/>
</dbReference>
<evidence type="ECO:0000256" key="2">
    <source>
        <dbReference type="SAM" id="MobiDB-lite"/>
    </source>
</evidence>
<dbReference type="Pfam" id="PF12796">
    <property type="entry name" value="Ank_2"/>
    <property type="match status" value="1"/>
</dbReference>
<accession>A0ABN7T572</accession>
<dbReference type="SUPFAM" id="SSF48403">
    <property type="entry name" value="Ankyrin repeat"/>
    <property type="match status" value="1"/>
</dbReference>
<dbReference type="EMBL" id="OU015567">
    <property type="protein sequence ID" value="CAG5111307.1"/>
    <property type="molecule type" value="Genomic_DNA"/>
</dbReference>
<feature type="compositionally biased region" description="Low complexity" evidence="2">
    <location>
        <begin position="608"/>
        <end position="622"/>
    </location>
</feature>
<feature type="compositionally biased region" description="Polar residues" evidence="2">
    <location>
        <begin position="561"/>
        <end position="585"/>
    </location>
</feature>
<organism evidence="3 4">
    <name type="scientific">Oikopleura dioica</name>
    <name type="common">Tunicate</name>
    <dbReference type="NCBI Taxonomy" id="34765"/>
    <lineage>
        <taxon>Eukaryota</taxon>
        <taxon>Metazoa</taxon>
        <taxon>Chordata</taxon>
        <taxon>Tunicata</taxon>
        <taxon>Appendicularia</taxon>
        <taxon>Copelata</taxon>
        <taxon>Oikopleuridae</taxon>
        <taxon>Oikopleura</taxon>
    </lineage>
</organism>
<keyword evidence="4" id="KW-1185">Reference proteome</keyword>
<name>A0ABN7T572_OIKDI</name>
<dbReference type="SMART" id="SM00248">
    <property type="entry name" value="ANK"/>
    <property type="match status" value="2"/>
</dbReference>
<feature type="repeat" description="ANK" evidence="1">
    <location>
        <begin position="479"/>
        <end position="508"/>
    </location>
</feature>
<evidence type="ECO:0000256" key="1">
    <source>
        <dbReference type="PROSITE-ProRule" id="PRU00023"/>
    </source>
</evidence>
<reference evidence="3 4" key="1">
    <citation type="submission" date="2021-04" db="EMBL/GenBank/DDBJ databases">
        <authorList>
            <person name="Bliznina A."/>
        </authorList>
    </citation>
    <scope>NUCLEOTIDE SEQUENCE [LARGE SCALE GENOMIC DNA]</scope>
</reference>
<feature type="region of interest" description="Disordered" evidence="2">
    <location>
        <begin position="542"/>
        <end position="631"/>
    </location>
</feature>
<feature type="compositionally biased region" description="Low complexity" evidence="2">
    <location>
        <begin position="542"/>
        <end position="560"/>
    </location>
</feature>
<dbReference type="InterPro" id="IPR026876">
    <property type="entry name" value="Fn3_assoc_repeat"/>
</dbReference>
<dbReference type="InterPro" id="IPR002110">
    <property type="entry name" value="Ankyrin_rpt"/>
</dbReference>
<dbReference type="PROSITE" id="PS50088">
    <property type="entry name" value="ANK_REPEAT"/>
    <property type="match status" value="1"/>
</dbReference>
<dbReference type="PROSITE" id="PS50297">
    <property type="entry name" value="ANK_REP_REGION"/>
    <property type="match status" value="1"/>
</dbReference>
<dbReference type="PANTHER" id="PTHR16058">
    <property type="entry name" value="DOUBLE ZINC RIBBON AND ANKYRIN REPEAT-CONTAINING PROTEIN 1"/>
    <property type="match status" value="1"/>
</dbReference>
<evidence type="ECO:0000313" key="3">
    <source>
        <dbReference type="EMBL" id="CAG5111307.1"/>
    </source>
</evidence>
<proteinExistence type="predicted"/>
<evidence type="ECO:0000313" key="4">
    <source>
        <dbReference type="Proteomes" id="UP001158576"/>
    </source>
</evidence>
<dbReference type="PANTHER" id="PTHR16058:SF4">
    <property type="entry name" value="DOUBLE ZINC RIBBON AND ANKYRIN REPEAT-CONTAINING PROTEIN 1"/>
    <property type="match status" value="1"/>
</dbReference>
<dbReference type="Pfam" id="PF13287">
    <property type="entry name" value="Fn3_assoc"/>
    <property type="match status" value="1"/>
</dbReference>
<keyword evidence="1" id="KW-0040">ANK repeat</keyword>
<feature type="compositionally biased region" description="Low complexity" evidence="2">
    <location>
        <begin position="588"/>
        <end position="600"/>
    </location>
</feature>